<comment type="caution">
    <text evidence="1">The sequence shown here is derived from an EMBL/GenBank/DDBJ whole genome shotgun (WGS) entry which is preliminary data.</text>
</comment>
<evidence type="ECO:0008006" key="3">
    <source>
        <dbReference type="Google" id="ProtNLM"/>
    </source>
</evidence>
<dbReference type="PANTHER" id="PTHR48079:SF3">
    <property type="entry name" value="NAD-DEPENDENT EPIMERASE_DEHYDRATASE DOMAIN-CONTAINING PROTEIN"/>
    <property type="match status" value="1"/>
</dbReference>
<dbReference type="OrthoDB" id="10000533at2759"/>
<proteinExistence type="predicted"/>
<gene>
    <name evidence="1" type="ORF">D9758_004998</name>
</gene>
<dbReference type="PANTHER" id="PTHR48079">
    <property type="entry name" value="PROTEIN YEEZ"/>
    <property type="match status" value="1"/>
</dbReference>
<reference evidence="1 2" key="1">
    <citation type="journal article" date="2020" name="ISME J.">
        <title>Uncovering the hidden diversity of litter-decomposition mechanisms in mushroom-forming fungi.</title>
        <authorList>
            <person name="Floudas D."/>
            <person name="Bentzer J."/>
            <person name="Ahren D."/>
            <person name="Johansson T."/>
            <person name="Persson P."/>
            <person name="Tunlid A."/>
        </authorList>
    </citation>
    <scope>NUCLEOTIDE SEQUENCE [LARGE SCALE GENOMIC DNA]</scope>
    <source>
        <strain evidence="1 2">CBS 291.85</strain>
    </source>
</reference>
<protein>
    <recommendedName>
        <fullName evidence="3">NAD(P)-binding protein</fullName>
    </recommendedName>
</protein>
<evidence type="ECO:0000313" key="1">
    <source>
        <dbReference type="EMBL" id="KAF5372150.1"/>
    </source>
</evidence>
<name>A0A8H5GWK3_9AGAR</name>
<keyword evidence="2" id="KW-1185">Reference proteome</keyword>
<dbReference type="Proteomes" id="UP000559256">
    <property type="component" value="Unassembled WGS sequence"/>
</dbReference>
<dbReference type="GO" id="GO:0005737">
    <property type="term" value="C:cytoplasm"/>
    <property type="evidence" value="ECO:0007669"/>
    <property type="project" value="TreeGrafter"/>
</dbReference>
<accession>A0A8H5GWK3</accession>
<sequence length="311" mass="33703">MKVFVLGASGFIGFPAAQALSRAGYIVYGQTRSAEKAKRLAAEEIFPVVCQPDSTSWHHLVPTLDVVIDALGGDSISPDTCKALLRSIEAAAKKDRPTGSPKLSLIYTSGTWVHGDRGWDILSDTTPVDSTGINSTELVKWRPGVEQDILKSEVLNGIVVRPSLLYGRSGSIIGLLFDRVKKTGKVSWPGKPEAVASGSGGGRLPTIHQDDLADFYVRAAERAQLIGGVVFDVSNGYSEDTDGLLRRMCEIAEVKGGFEYFKPTNLFERAITTQQTIRPYLARSLLGWEPKKPGLTDGLALYWSAYLASVE</sequence>
<organism evidence="1 2">
    <name type="scientific">Tetrapyrgos nigripes</name>
    <dbReference type="NCBI Taxonomy" id="182062"/>
    <lineage>
        <taxon>Eukaryota</taxon>
        <taxon>Fungi</taxon>
        <taxon>Dikarya</taxon>
        <taxon>Basidiomycota</taxon>
        <taxon>Agaricomycotina</taxon>
        <taxon>Agaricomycetes</taxon>
        <taxon>Agaricomycetidae</taxon>
        <taxon>Agaricales</taxon>
        <taxon>Marasmiineae</taxon>
        <taxon>Marasmiaceae</taxon>
        <taxon>Tetrapyrgos</taxon>
    </lineage>
</organism>
<dbReference type="SUPFAM" id="SSF51735">
    <property type="entry name" value="NAD(P)-binding Rossmann-fold domains"/>
    <property type="match status" value="1"/>
</dbReference>
<dbReference type="InterPro" id="IPR051783">
    <property type="entry name" value="NAD(P)-dependent_oxidoreduct"/>
</dbReference>
<dbReference type="InterPro" id="IPR036291">
    <property type="entry name" value="NAD(P)-bd_dom_sf"/>
</dbReference>
<dbReference type="AlphaFoldDB" id="A0A8H5GWK3"/>
<dbReference type="Gene3D" id="3.40.50.720">
    <property type="entry name" value="NAD(P)-binding Rossmann-like Domain"/>
    <property type="match status" value="1"/>
</dbReference>
<evidence type="ECO:0000313" key="2">
    <source>
        <dbReference type="Proteomes" id="UP000559256"/>
    </source>
</evidence>
<dbReference type="GO" id="GO:0004029">
    <property type="term" value="F:aldehyde dehydrogenase (NAD+) activity"/>
    <property type="evidence" value="ECO:0007669"/>
    <property type="project" value="TreeGrafter"/>
</dbReference>
<dbReference type="EMBL" id="JAACJM010000006">
    <property type="protein sequence ID" value="KAF5372150.1"/>
    <property type="molecule type" value="Genomic_DNA"/>
</dbReference>